<accession>A0A1H9PHU6</accession>
<gene>
    <name evidence="5" type="ORF">SAMN05421767_1581</name>
</gene>
<feature type="compositionally biased region" description="Basic and acidic residues" evidence="3">
    <location>
        <begin position="39"/>
        <end position="62"/>
    </location>
</feature>
<feature type="signal peptide" evidence="4">
    <location>
        <begin position="1"/>
        <end position="23"/>
    </location>
</feature>
<evidence type="ECO:0000313" key="6">
    <source>
        <dbReference type="Proteomes" id="UP000198556"/>
    </source>
</evidence>
<evidence type="ECO:0000256" key="3">
    <source>
        <dbReference type="SAM" id="MobiDB-lite"/>
    </source>
</evidence>
<dbReference type="PROSITE" id="PS51170">
    <property type="entry name" value="CW"/>
    <property type="match status" value="1"/>
</dbReference>
<proteinExistence type="predicted"/>
<reference evidence="5 6" key="1">
    <citation type="submission" date="2016-10" db="EMBL/GenBank/DDBJ databases">
        <authorList>
            <person name="de Groot N.N."/>
        </authorList>
    </citation>
    <scope>NUCLEOTIDE SEQUENCE [LARGE SCALE GENOMIC DNA]</scope>
    <source>
        <strain evidence="5 6">DSM 15827</strain>
    </source>
</reference>
<name>A0A1H9PHU6_9LACT</name>
<dbReference type="Pfam" id="PF19085">
    <property type="entry name" value="Choline_bind_2"/>
    <property type="match status" value="1"/>
</dbReference>
<feature type="repeat" description="Cell wall-binding" evidence="2">
    <location>
        <begin position="128"/>
        <end position="149"/>
    </location>
</feature>
<dbReference type="InterPro" id="IPR018337">
    <property type="entry name" value="Cell_wall/Cho-bd_repeat"/>
</dbReference>
<sequence>MKKISCMVTVGTLLCLATPSVIASEQQAPSTPEPIETVEDTKPVEGVEDTKPVEEGDSTDQEKQKGFVTIANQLYYFDDNGEKVIGFYTIPQTTDMIYTNQEGVVQTGWIQVGEDTYYVDPLTNFLKKSEWFNIVKTRIWYYFKEDGKMARNTIVNDSFVGEDGKMVRNQWVYDSYSGHHFAKENGKLAHNEWVDGSYLKDSGKMAWNEWVEYNGHWYFITPNSVYAHDTWKGEYYLKQ</sequence>
<evidence type="ECO:0000256" key="4">
    <source>
        <dbReference type="SAM" id="SignalP"/>
    </source>
</evidence>
<dbReference type="STRING" id="137733.SAMN05421767_1581"/>
<evidence type="ECO:0000256" key="2">
    <source>
        <dbReference type="PROSITE-ProRule" id="PRU00591"/>
    </source>
</evidence>
<dbReference type="EMBL" id="FOGF01000058">
    <property type="protein sequence ID" value="SER47143.1"/>
    <property type="molecule type" value="Genomic_DNA"/>
</dbReference>
<organism evidence="5 6">
    <name type="scientific">Granulicatella balaenopterae</name>
    <dbReference type="NCBI Taxonomy" id="137733"/>
    <lineage>
        <taxon>Bacteria</taxon>
        <taxon>Bacillati</taxon>
        <taxon>Bacillota</taxon>
        <taxon>Bacilli</taxon>
        <taxon>Lactobacillales</taxon>
        <taxon>Carnobacteriaceae</taxon>
        <taxon>Granulicatella</taxon>
    </lineage>
</organism>
<dbReference type="Pfam" id="PF01473">
    <property type="entry name" value="Choline_bind_1"/>
    <property type="match status" value="3"/>
</dbReference>
<feature type="chain" id="PRO_5011560010" evidence="4">
    <location>
        <begin position="24"/>
        <end position="239"/>
    </location>
</feature>
<evidence type="ECO:0000256" key="1">
    <source>
        <dbReference type="ARBA" id="ARBA00022737"/>
    </source>
</evidence>
<keyword evidence="1" id="KW-0677">Repeat</keyword>
<dbReference type="Proteomes" id="UP000198556">
    <property type="component" value="Unassembled WGS sequence"/>
</dbReference>
<feature type="non-terminal residue" evidence="5">
    <location>
        <position position="239"/>
    </location>
</feature>
<dbReference type="SUPFAM" id="SSF69360">
    <property type="entry name" value="Cell wall binding repeat"/>
    <property type="match status" value="1"/>
</dbReference>
<dbReference type="Gene3D" id="2.10.270.10">
    <property type="entry name" value="Cholin Binding"/>
    <property type="match status" value="2"/>
</dbReference>
<dbReference type="AlphaFoldDB" id="A0A1H9PHU6"/>
<keyword evidence="6" id="KW-1185">Reference proteome</keyword>
<evidence type="ECO:0000313" key="5">
    <source>
        <dbReference type="EMBL" id="SER47143.1"/>
    </source>
</evidence>
<protein>
    <submittedName>
        <fullName evidence="5">Putative cell wall binding repeat-containing protein</fullName>
    </submittedName>
</protein>
<feature type="region of interest" description="Disordered" evidence="3">
    <location>
        <begin position="23"/>
        <end position="62"/>
    </location>
</feature>
<keyword evidence="4" id="KW-0732">Signal</keyword>